<evidence type="ECO:0000256" key="6">
    <source>
        <dbReference type="SAM" id="Phobius"/>
    </source>
</evidence>
<dbReference type="InterPro" id="IPR000612">
    <property type="entry name" value="PMP3"/>
</dbReference>
<proteinExistence type="inferred from homology"/>
<feature type="transmembrane region" description="Helical" evidence="6">
    <location>
        <begin position="6"/>
        <end position="23"/>
    </location>
</feature>
<accession>A0ABT0KV38</accession>
<evidence type="ECO:0000313" key="7">
    <source>
        <dbReference type="EMBL" id="MCL1047255.1"/>
    </source>
</evidence>
<dbReference type="PANTHER" id="PTHR21659">
    <property type="entry name" value="HYDROPHOBIC PROTEIN RCI2 LOW TEMPERATURE AND SALT RESPONSIVE PROTEIN LTI6 -RELATED"/>
    <property type="match status" value="1"/>
</dbReference>
<dbReference type="PANTHER" id="PTHR21659:SF42">
    <property type="entry name" value="UPF0057 MEMBRANE PROTEIN ZK632.10-RELATED"/>
    <property type="match status" value="1"/>
</dbReference>
<evidence type="ECO:0000256" key="4">
    <source>
        <dbReference type="ARBA" id="ARBA00022989"/>
    </source>
</evidence>
<keyword evidence="8" id="KW-1185">Reference proteome</keyword>
<dbReference type="RefSeq" id="WP_102527610.1">
    <property type="nucleotide sequence ID" value="NZ_JAKIKU010000012.1"/>
</dbReference>
<sequence>MDTNKLLLIVIAILLPPVAVFLKKGMGKDLLINIILCLLFFVPGLIHAIWVVIQD</sequence>
<dbReference type="PROSITE" id="PS01309">
    <property type="entry name" value="UPF0057"/>
    <property type="match status" value="1"/>
</dbReference>
<evidence type="ECO:0000256" key="5">
    <source>
        <dbReference type="ARBA" id="ARBA00023136"/>
    </source>
</evidence>
<evidence type="ECO:0000313" key="8">
    <source>
        <dbReference type="Proteomes" id="UP001202134"/>
    </source>
</evidence>
<evidence type="ECO:0000256" key="1">
    <source>
        <dbReference type="ARBA" id="ARBA00004370"/>
    </source>
</evidence>
<dbReference type="Pfam" id="PF01679">
    <property type="entry name" value="Pmp3"/>
    <property type="match status" value="1"/>
</dbReference>
<keyword evidence="4 6" id="KW-1133">Transmembrane helix</keyword>
<protein>
    <submittedName>
        <fullName evidence="7">YqaE/Pmp3 family membrane protein</fullName>
    </submittedName>
</protein>
<evidence type="ECO:0000256" key="2">
    <source>
        <dbReference type="ARBA" id="ARBA00009530"/>
    </source>
</evidence>
<evidence type="ECO:0000256" key="3">
    <source>
        <dbReference type="ARBA" id="ARBA00022692"/>
    </source>
</evidence>
<comment type="caution">
    <text evidence="7">The sequence shown here is derived from an EMBL/GenBank/DDBJ whole genome shotgun (WGS) entry which is preliminary data.</text>
</comment>
<feature type="transmembrane region" description="Helical" evidence="6">
    <location>
        <begin position="30"/>
        <end position="53"/>
    </location>
</feature>
<keyword evidence="5 6" id="KW-0472">Membrane</keyword>
<keyword evidence="3 6" id="KW-0812">Transmembrane</keyword>
<dbReference type="EMBL" id="JAKIKU010000012">
    <property type="protein sequence ID" value="MCL1047255.1"/>
    <property type="molecule type" value="Genomic_DNA"/>
</dbReference>
<reference evidence="7 8" key="1">
    <citation type="submission" date="2022-01" db="EMBL/GenBank/DDBJ databases">
        <title>Whole genome-based taxonomy of the Shewanellaceae.</title>
        <authorList>
            <person name="Martin-Rodriguez A.J."/>
        </authorList>
    </citation>
    <scope>NUCLEOTIDE SEQUENCE [LARGE SCALE GENOMIC DNA]</scope>
    <source>
        <strain evidence="7 8">DSM 24955</strain>
    </source>
</reference>
<comment type="similarity">
    <text evidence="2">Belongs to the UPF0057 (PMP3) family.</text>
</comment>
<comment type="subcellular location">
    <subcellularLocation>
        <location evidence="1">Membrane</location>
    </subcellularLocation>
</comment>
<organism evidence="7 8">
    <name type="scientific">Shewanella electrodiphila</name>
    <dbReference type="NCBI Taxonomy" id="934143"/>
    <lineage>
        <taxon>Bacteria</taxon>
        <taxon>Pseudomonadati</taxon>
        <taxon>Pseudomonadota</taxon>
        <taxon>Gammaproteobacteria</taxon>
        <taxon>Alteromonadales</taxon>
        <taxon>Shewanellaceae</taxon>
        <taxon>Shewanella</taxon>
    </lineage>
</organism>
<dbReference type="Proteomes" id="UP001202134">
    <property type="component" value="Unassembled WGS sequence"/>
</dbReference>
<name>A0ABT0KV38_9GAMM</name>
<gene>
    <name evidence="7" type="ORF">L2737_18300</name>
</gene>